<name>A0A806KGD6_9BACT</name>
<dbReference type="AlphaFoldDB" id="A0A806KGD6"/>
<sequence>MKKGDGLSLVVDTLEKIEHLCNTISSEDAIREHQDFSGGTNFKTANNFFWR</sequence>
<evidence type="ECO:0000313" key="1">
    <source>
        <dbReference type="EMBL" id="AGS53685.1"/>
    </source>
</evidence>
<reference evidence="1" key="1">
    <citation type="submission" date="2012-03" db="EMBL/GenBank/DDBJ databases">
        <title>Functional metagenomics reveals considerable lignocellulase gene clusters in the gut microbiome of a wood-feeding higher termite.</title>
        <authorList>
            <person name="Liu N."/>
        </authorList>
    </citation>
    <scope>NUCLEOTIDE SEQUENCE</scope>
</reference>
<organism evidence="1">
    <name type="scientific">uncultured bacterium contig00144</name>
    <dbReference type="NCBI Taxonomy" id="1181585"/>
    <lineage>
        <taxon>Bacteria</taxon>
        <taxon>environmental samples</taxon>
    </lineage>
</organism>
<accession>A0A806KGD6</accession>
<dbReference type="EMBL" id="JQ844242">
    <property type="protein sequence ID" value="AGS53685.1"/>
    <property type="molecule type" value="Genomic_DNA"/>
</dbReference>
<proteinExistence type="predicted"/>
<protein>
    <submittedName>
        <fullName evidence="1">Uncharacterized protein</fullName>
    </submittedName>
</protein>